<dbReference type="PANTHER" id="PTHR11767">
    <property type="entry name" value="INWARD RECTIFIER POTASSIUM CHANNEL"/>
    <property type="match status" value="1"/>
</dbReference>
<dbReference type="STRING" id="461836.A0A0L0D918"/>
<protein>
    <recommendedName>
        <fullName evidence="13">Inward rectifier potassium channel C-terminal domain-containing protein</fullName>
    </recommendedName>
</protein>
<evidence type="ECO:0000256" key="7">
    <source>
        <dbReference type="ARBA" id="ARBA00022989"/>
    </source>
</evidence>
<dbReference type="GO" id="GO:0034702">
    <property type="term" value="C:monoatomic ion channel complex"/>
    <property type="evidence" value="ECO:0007669"/>
    <property type="project" value="UniProtKB-KW"/>
</dbReference>
<dbReference type="Gene3D" id="2.60.40.1400">
    <property type="entry name" value="G protein-activated inward rectifier potassium channel 1"/>
    <property type="match status" value="1"/>
</dbReference>
<feature type="transmembrane region" description="Helical" evidence="12">
    <location>
        <begin position="117"/>
        <end position="134"/>
    </location>
</feature>
<feature type="transmembrane region" description="Helical" evidence="12">
    <location>
        <begin position="69"/>
        <end position="96"/>
    </location>
</feature>
<evidence type="ECO:0000256" key="8">
    <source>
        <dbReference type="ARBA" id="ARBA00023065"/>
    </source>
</evidence>
<dbReference type="RefSeq" id="XP_013758292.1">
    <property type="nucleotide sequence ID" value="XM_013902838.1"/>
</dbReference>
<dbReference type="GO" id="GO:0005242">
    <property type="term" value="F:inward rectifier potassium channel activity"/>
    <property type="evidence" value="ECO:0007669"/>
    <property type="project" value="InterPro"/>
</dbReference>
<keyword evidence="15" id="KW-1185">Reference proteome</keyword>
<evidence type="ECO:0000313" key="14">
    <source>
        <dbReference type="EMBL" id="KNC48872.1"/>
    </source>
</evidence>
<keyword evidence="4 11" id="KW-0812">Transmembrane</keyword>
<dbReference type="GO" id="GO:0034765">
    <property type="term" value="P:regulation of monoatomic ion transmembrane transport"/>
    <property type="evidence" value="ECO:0007669"/>
    <property type="project" value="TreeGrafter"/>
</dbReference>
<comment type="subcellular location">
    <subcellularLocation>
        <location evidence="1 11">Membrane</location>
        <topology evidence="1 11">Multi-pass membrane protein</topology>
    </subcellularLocation>
</comment>
<keyword evidence="3 11" id="KW-0633">Potassium transport</keyword>
<evidence type="ECO:0000256" key="6">
    <source>
        <dbReference type="ARBA" id="ARBA00022958"/>
    </source>
</evidence>
<keyword evidence="6 11" id="KW-0630">Potassium</keyword>
<dbReference type="InterPro" id="IPR014756">
    <property type="entry name" value="Ig_E-set"/>
</dbReference>
<sequence>MLSPSSPLLQQHDAEEAWRRVTLVQAVNEGVPAAAVAGWRAAREALRAEDALVYVRRGGKRFSLAADGFYYAVSCPWAVFVAGVAVLYTALALVCVALQQLDGAGFDPPPRTMGHKILINLNVLTGLGLGKYSVSTTYMDIMLCAESLLKVMCFSFVTGLVFSRFARPRARICASSCAVLACHMGAPVVMLRIANERDDNRLINASFRCTFSISETGPDGSTWRHQLPLTLRRDFMPTFALPLTLMHDIDEHSPLARFTPAELLDGHAHISLSVSATDPTQGGNVSALFGLRASELEFGKAFADMFIRDAVDPSRRIVRMDLLSKLKTS</sequence>
<dbReference type="Gene3D" id="1.10.287.70">
    <property type="match status" value="1"/>
</dbReference>
<evidence type="ECO:0000313" key="15">
    <source>
        <dbReference type="Proteomes" id="UP000054408"/>
    </source>
</evidence>
<keyword evidence="9 12" id="KW-0472">Membrane</keyword>
<feature type="domain" description="Inward rectifier potassium channel C-terminal" evidence="13">
    <location>
        <begin position="175"/>
        <end position="307"/>
    </location>
</feature>
<dbReference type="InterPro" id="IPR016449">
    <property type="entry name" value="K_chnl_inward-rec_Kir"/>
</dbReference>
<dbReference type="GO" id="GO:0005886">
    <property type="term" value="C:plasma membrane"/>
    <property type="evidence" value="ECO:0007669"/>
    <property type="project" value="TreeGrafter"/>
</dbReference>
<reference evidence="14 15" key="1">
    <citation type="submission" date="2010-05" db="EMBL/GenBank/DDBJ databases">
        <title>The Genome Sequence of Thecamonas trahens ATCC 50062.</title>
        <authorList>
            <consortium name="The Broad Institute Genome Sequencing Platform"/>
            <person name="Russ C."/>
            <person name="Cuomo C."/>
            <person name="Shea T."/>
            <person name="Young S.K."/>
            <person name="Zeng Q."/>
            <person name="Koehrsen M."/>
            <person name="Haas B."/>
            <person name="Borodovsky M."/>
            <person name="Guigo R."/>
            <person name="Alvarado L."/>
            <person name="Berlin A."/>
            <person name="Bochicchio J."/>
            <person name="Borenstein D."/>
            <person name="Chapman S."/>
            <person name="Chen Z."/>
            <person name="Freedman E."/>
            <person name="Gellesch M."/>
            <person name="Goldberg J."/>
            <person name="Griggs A."/>
            <person name="Gujja S."/>
            <person name="Heilman E."/>
            <person name="Heiman D."/>
            <person name="Hepburn T."/>
            <person name="Howarth C."/>
            <person name="Jen D."/>
            <person name="Larson L."/>
            <person name="Mehta T."/>
            <person name="Park D."/>
            <person name="Pearson M."/>
            <person name="Roberts A."/>
            <person name="Saif S."/>
            <person name="Shenoy N."/>
            <person name="Sisk P."/>
            <person name="Stolte C."/>
            <person name="Sykes S."/>
            <person name="Thomson T."/>
            <person name="Walk T."/>
            <person name="White J."/>
            <person name="Yandava C."/>
            <person name="Burger G."/>
            <person name="Gray M.W."/>
            <person name="Holland P.W.H."/>
            <person name="King N."/>
            <person name="Lang F.B.F."/>
            <person name="Roger A.J."/>
            <person name="Ruiz-Trillo I."/>
            <person name="Lander E."/>
            <person name="Nusbaum C."/>
        </authorList>
    </citation>
    <scope>NUCLEOTIDE SEQUENCE [LARGE SCALE GENOMIC DNA]</scope>
    <source>
        <strain evidence="14 15">ATCC 50062</strain>
    </source>
</reference>
<evidence type="ECO:0000256" key="1">
    <source>
        <dbReference type="ARBA" id="ARBA00004141"/>
    </source>
</evidence>
<dbReference type="PANTHER" id="PTHR11767:SF102">
    <property type="entry name" value="INWARDLY RECTIFYING POTASSIUM CHANNEL 1, ISOFORM F"/>
    <property type="match status" value="1"/>
</dbReference>
<gene>
    <name evidence="14" type="ORF">AMSG_04617</name>
</gene>
<dbReference type="InterPro" id="IPR041647">
    <property type="entry name" value="IRK_C"/>
</dbReference>
<dbReference type="GeneID" id="25564154"/>
<dbReference type="SUPFAM" id="SSF81296">
    <property type="entry name" value="E set domains"/>
    <property type="match status" value="1"/>
</dbReference>
<keyword evidence="2 11" id="KW-0813">Transport</keyword>
<keyword evidence="10 11" id="KW-0407">Ion channel</keyword>
<name>A0A0L0D918_THETB</name>
<organism evidence="14 15">
    <name type="scientific">Thecamonas trahens ATCC 50062</name>
    <dbReference type="NCBI Taxonomy" id="461836"/>
    <lineage>
        <taxon>Eukaryota</taxon>
        <taxon>Apusozoa</taxon>
        <taxon>Apusomonadida</taxon>
        <taxon>Apusomonadidae</taxon>
        <taxon>Thecamonas</taxon>
    </lineage>
</organism>
<dbReference type="Proteomes" id="UP000054408">
    <property type="component" value="Unassembled WGS sequence"/>
</dbReference>
<dbReference type="InterPro" id="IPR013518">
    <property type="entry name" value="K_chnl_inward-rec_Kir_cyto"/>
</dbReference>
<feature type="transmembrane region" description="Helical" evidence="12">
    <location>
        <begin position="140"/>
        <end position="162"/>
    </location>
</feature>
<keyword evidence="5 11" id="KW-0851">Voltage-gated channel</keyword>
<evidence type="ECO:0000256" key="10">
    <source>
        <dbReference type="ARBA" id="ARBA00023303"/>
    </source>
</evidence>
<accession>A0A0L0D918</accession>
<dbReference type="OrthoDB" id="273257at2759"/>
<dbReference type="Pfam" id="PF17655">
    <property type="entry name" value="IRK_C"/>
    <property type="match status" value="1"/>
</dbReference>
<evidence type="ECO:0000256" key="9">
    <source>
        <dbReference type="ARBA" id="ARBA00023136"/>
    </source>
</evidence>
<dbReference type="EMBL" id="GL349452">
    <property type="protein sequence ID" value="KNC48872.1"/>
    <property type="molecule type" value="Genomic_DNA"/>
</dbReference>
<evidence type="ECO:0000256" key="4">
    <source>
        <dbReference type="ARBA" id="ARBA00022692"/>
    </source>
</evidence>
<dbReference type="AlphaFoldDB" id="A0A0L0D918"/>
<comment type="similarity">
    <text evidence="11">Belongs to the inward rectifier-type potassium channel (TC 1.A.2.1) family.</text>
</comment>
<evidence type="ECO:0000256" key="12">
    <source>
        <dbReference type="SAM" id="Phobius"/>
    </source>
</evidence>
<evidence type="ECO:0000259" key="13">
    <source>
        <dbReference type="Pfam" id="PF17655"/>
    </source>
</evidence>
<evidence type="ECO:0000256" key="3">
    <source>
        <dbReference type="ARBA" id="ARBA00022538"/>
    </source>
</evidence>
<evidence type="ECO:0000256" key="5">
    <source>
        <dbReference type="ARBA" id="ARBA00022882"/>
    </source>
</evidence>
<proteinExistence type="inferred from homology"/>
<dbReference type="eggNOG" id="KOG3827">
    <property type="taxonomic scope" value="Eukaryota"/>
</dbReference>
<keyword evidence="7 12" id="KW-1133">Transmembrane helix</keyword>
<evidence type="ECO:0000256" key="11">
    <source>
        <dbReference type="RuleBase" id="RU003822"/>
    </source>
</evidence>
<evidence type="ECO:0000256" key="2">
    <source>
        <dbReference type="ARBA" id="ARBA00022448"/>
    </source>
</evidence>
<dbReference type="GO" id="GO:1990573">
    <property type="term" value="P:potassium ion import across plasma membrane"/>
    <property type="evidence" value="ECO:0007669"/>
    <property type="project" value="TreeGrafter"/>
</dbReference>
<keyword evidence="8 11" id="KW-0406">Ion transport</keyword>